<gene>
    <name evidence="4" type="ORF">HanXRQr2_Chr16g0777121</name>
</gene>
<dbReference type="SUPFAM" id="SSF50630">
    <property type="entry name" value="Acid proteases"/>
    <property type="match status" value="1"/>
</dbReference>
<dbReference type="Gramene" id="mRNA:HanXRQr2_Chr16g0777121">
    <property type="protein sequence ID" value="CDS:HanXRQr2_Chr16g0777121.1"/>
    <property type="gene ID" value="HanXRQr2_Chr16g0777121"/>
</dbReference>
<feature type="region of interest" description="Disordered" evidence="2">
    <location>
        <begin position="515"/>
        <end position="536"/>
    </location>
</feature>
<feature type="compositionally biased region" description="Polar residues" evidence="2">
    <location>
        <begin position="1"/>
        <end position="21"/>
    </location>
</feature>
<feature type="coiled-coil region" evidence="1">
    <location>
        <begin position="64"/>
        <end position="98"/>
    </location>
</feature>
<organism evidence="4 5">
    <name type="scientific">Helianthus annuus</name>
    <name type="common">Common sunflower</name>
    <dbReference type="NCBI Taxonomy" id="4232"/>
    <lineage>
        <taxon>Eukaryota</taxon>
        <taxon>Viridiplantae</taxon>
        <taxon>Streptophyta</taxon>
        <taxon>Embryophyta</taxon>
        <taxon>Tracheophyta</taxon>
        <taxon>Spermatophyta</taxon>
        <taxon>Magnoliopsida</taxon>
        <taxon>eudicotyledons</taxon>
        <taxon>Gunneridae</taxon>
        <taxon>Pentapetalae</taxon>
        <taxon>asterids</taxon>
        <taxon>campanulids</taxon>
        <taxon>Asterales</taxon>
        <taxon>Asteraceae</taxon>
        <taxon>Asteroideae</taxon>
        <taxon>Heliantheae alliance</taxon>
        <taxon>Heliantheae</taxon>
        <taxon>Helianthus</taxon>
    </lineage>
</organism>
<feature type="compositionally biased region" description="Polar residues" evidence="2">
    <location>
        <begin position="38"/>
        <end position="54"/>
    </location>
</feature>
<keyword evidence="1" id="KW-0175">Coiled coil</keyword>
<dbReference type="Pfam" id="PF03732">
    <property type="entry name" value="Retrotrans_gag"/>
    <property type="match status" value="1"/>
</dbReference>
<dbReference type="InterPro" id="IPR021109">
    <property type="entry name" value="Peptidase_aspartic_dom_sf"/>
</dbReference>
<evidence type="ECO:0000313" key="5">
    <source>
        <dbReference type="Proteomes" id="UP000215914"/>
    </source>
</evidence>
<feature type="compositionally biased region" description="Basic and acidic residues" evidence="2">
    <location>
        <begin position="686"/>
        <end position="696"/>
    </location>
</feature>
<feature type="domain" description="Retrotransposon gag" evidence="3">
    <location>
        <begin position="390"/>
        <end position="476"/>
    </location>
</feature>
<dbReference type="PANTHER" id="PTHR33223:SF9">
    <property type="entry name" value="RETROTRANSPOSON GAG DOMAIN-CONTAINING PROTEIN"/>
    <property type="match status" value="1"/>
</dbReference>
<reference evidence="4" key="2">
    <citation type="submission" date="2020-06" db="EMBL/GenBank/DDBJ databases">
        <title>Helianthus annuus Genome sequencing and assembly Release 2.</title>
        <authorList>
            <person name="Gouzy J."/>
            <person name="Langlade N."/>
            <person name="Munos S."/>
        </authorList>
    </citation>
    <scope>NUCLEOTIDE SEQUENCE</scope>
    <source>
        <tissue evidence="4">Leaves</tissue>
    </source>
</reference>
<dbReference type="PANTHER" id="PTHR33223">
    <property type="entry name" value="CCHC-TYPE DOMAIN-CONTAINING PROTEIN"/>
    <property type="match status" value="1"/>
</dbReference>
<evidence type="ECO:0000256" key="1">
    <source>
        <dbReference type="SAM" id="Coils"/>
    </source>
</evidence>
<feature type="region of interest" description="Disordered" evidence="2">
    <location>
        <begin position="637"/>
        <end position="658"/>
    </location>
</feature>
<sequence length="868" mass="96336">MASSLKNTSTAMSAVTSSQITLPPPPAGSQKNSEKRSTPTFSKPLSSSAMNSSIPSTSDVFALILQMKDRMQRQDETNERILREIGDLKRQKKAAEDHSPLMPKSLSFDTPMITSQSSGIPDVQITGESRGSRLNSAAMTQTSDSHFQPIGSYPQYMGSFMNPGAYPGAQQFQGSYFIPGSFQGQGSSFVPGSSQVQGSSFVPGSSQVQGSPFVPGSSQIPGSLQMPGSLKSLQTGSLDVHQGDFIPMQTIASTGPSVVPESQQYGFPNLNPMGGNTLNNYPTTNHGFMQDTGTNHAMARELQKLKDMISSVPGVVKPIPEIADGSHKVSRFAPPICDAEVPKRFHIPTMKLYDGTTDPEEHIAQYRERMEINPIPEKLKEACLCKGFGSTLTGSALKWLLSLPPYSITSFANLVNLFNNQFSCSRKFEKLTSDLYRITQNHNESLRDYITKFSKESLDIPNLDMATAVEAFKMGLLKDSLFYDDLVMTPCRNLDEVRTRALRFIRLEDDKRIQERQVGSSKPEKQGSSFKSNKFKSYHRNENKNVHAVDQEEDDEEYPPISEYCFSVDNHELILAMQNLGEKARWPRKNDKPSGTKDKSKWCAYHEDFGHLTEDCIALRKEIGYLLSKGHLKELLGRKKQRTQDPERIPEKAPAPPANAQVINFISGGSDICGTSFSAAKRHAKESKMDNGERPIRTSSVSEGKMITFDEDDRVNVQDPHHDSLVITLFISNHFVRRILIDGGSSVNIIQLDVLKKMGIPESDIIPRSSVLVGFSGETKKTLGDIKLPIYVEGLHNYQKFCVIDCLSCCNVILGRPWIHDMKAVPSTYHQCVKLPSPWGIIKIDSDQQEAKDCYTSSMKPTSKPREQ</sequence>
<dbReference type="Proteomes" id="UP000215914">
    <property type="component" value="Unassembled WGS sequence"/>
</dbReference>
<feature type="region of interest" description="Disordered" evidence="2">
    <location>
        <begin position="683"/>
        <end position="703"/>
    </location>
</feature>
<feature type="compositionally biased region" description="Basic and acidic residues" evidence="2">
    <location>
        <begin position="637"/>
        <end position="651"/>
    </location>
</feature>
<dbReference type="EMBL" id="MNCJ02000331">
    <property type="protein sequence ID" value="KAF5762472.1"/>
    <property type="molecule type" value="Genomic_DNA"/>
</dbReference>
<dbReference type="InterPro" id="IPR005162">
    <property type="entry name" value="Retrotrans_gag_dom"/>
</dbReference>
<dbReference type="Gene3D" id="2.40.70.10">
    <property type="entry name" value="Acid Proteases"/>
    <property type="match status" value="1"/>
</dbReference>
<keyword evidence="5" id="KW-1185">Reference proteome</keyword>
<proteinExistence type="predicted"/>
<accession>A0A9K3DVR0</accession>
<dbReference type="CDD" id="cd00303">
    <property type="entry name" value="retropepsin_like"/>
    <property type="match status" value="1"/>
</dbReference>
<reference evidence="4" key="1">
    <citation type="journal article" date="2017" name="Nature">
        <title>The sunflower genome provides insights into oil metabolism, flowering and Asterid evolution.</title>
        <authorList>
            <person name="Badouin H."/>
            <person name="Gouzy J."/>
            <person name="Grassa C.J."/>
            <person name="Murat F."/>
            <person name="Staton S.E."/>
            <person name="Cottret L."/>
            <person name="Lelandais-Briere C."/>
            <person name="Owens G.L."/>
            <person name="Carrere S."/>
            <person name="Mayjonade B."/>
            <person name="Legrand L."/>
            <person name="Gill N."/>
            <person name="Kane N.C."/>
            <person name="Bowers J.E."/>
            <person name="Hubner S."/>
            <person name="Bellec A."/>
            <person name="Berard A."/>
            <person name="Berges H."/>
            <person name="Blanchet N."/>
            <person name="Boniface M.C."/>
            <person name="Brunel D."/>
            <person name="Catrice O."/>
            <person name="Chaidir N."/>
            <person name="Claudel C."/>
            <person name="Donnadieu C."/>
            <person name="Faraut T."/>
            <person name="Fievet G."/>
            <person name="Helmstetter N."/>
            <person name="King M."/>
            <person name="Knapp S.J."/>
            <person name="Lai Z."/>
            <person name="Le Paslier M.C."/>
            <person name="Lippi Y."/>
            <person name="Lorenzon L."/>
            <person name="Mandel J.R."/>
            <person name="Marage G."/>
            <person name="Marchand G."/>
            <person name="Marquand E."/>
            <person name="Bret-Mestries E."/>
            <person name="Morien E."/>
            <person name="Nambeesan S."/>
            <person name="Nguyen T."/>
            <person name="Pegot-Espagnet P."/>
            <person name="Pouilly N."/>
            <person name="Raftis F."/>
            <person name="Sallet E."/>
            <person name="Schiex T."/>
            <person name="Thomas J."/>
            <person name="Vandecasteele C."/>
            <person name="Vares D."/>
            <person name="Vear F."/>
            <person name="Vautrin S."/>
            <person name="Crespi M."/>
            <person name="Mangin B."/>
            <person name="Burke J.M."/>
            <person name="Salse J."/>
            <person name="Munos S."/>
            <person name="Vincourt P."/>
            <person name="Rieseberg L.H."/>
            <person name="Langlade N.B."/>
        </authorList>
    </citation>
    <scope>NUCLEOTIDE SEQUENCE</scope>
    <source>
        <tissue evidence="4">Leaves</tissue>
    </source>
</reference>
<feature type="region of interest" description="Disordered" evidence="2">
    <location>
        <begin position="1"/>
        <end position="54"/>
    </location>
</feature>
<comment type="caution">
    <text evidence="4">The sequence shown here is derived from an EMBL/GenBank/DDBJ whole genome shotgun (WGS) entry which is preliminary data.</text>
</comment>
<name>A0A9K3DVR0_HELAN</name>
<evidence type="ECO:0000313" key="4">
    <source>
        <dbReference type="EMBL" id="KAF5762472.1"/>
    </source>
</evidence>
<dbReference type="AlphaFoldDB" id="A0A9K3DVR0"/>
<protein>
    <submittedName>
        <fullName evidence="4">Retrotransposon gag domain, aspartic peptidase domain superfamily</fullName>
    </submittedName>
</protein>
<feature type="region of interest" description="Disordered" evidence="2">
    <location>
        <begin position="188"/>
        <end position="213"/>
    </location>
</feature>
<evidence type="ECO:0000259" key="3">
    <source>
        <dbReference type="Pfam" id="PF03732"/>
    </source>
</evidence>
<evidence type="ECO:0000256" key="2">
    <source>
        <dbReference type="SAM" id="MobiDB-lite"/>
    </source>
</evidence>